<feature type="domain" description="KfrA N-terminal DNA-binding" evidence="2">
    <location>
        <begin position="14"/>
        <end position="106"/>
    </location>
</feature>
<sequence length="195" mass="21444">MFTAPPTPYCSRVERPTIERVRLKLGRGSPNTITGFLNTWFAQLGPRLAGRGATDVPEPVIAAARELWRCAQDAARAQAQTDHAEHEAELVREREALAARARELEASAARLAAREADLEVAVTALREQLTATGEQMRLLAEQRDAAEAQCAQAQAAVQEAKEQVRGMHEARVQEQAAHAAQLARTLDRHAAQERR</sequence>
<evidence type="ECO:0000313" key="3">
    <source>
        <dbReference type="EMBL" id="ARP86650.1"/>
    </source>
</evidence>
<organism evidence="3 4">
    <name type="scientific">Bordetella genomosp. 9</name>
    <dbReference type="NCBI Taxonomy" id="1416803"/>
    <lineage>
        <taxon>Bacteria</taxon>
        <taxon>Pseudomonadati</taxon>
        <taxon>Pseudomonadota</taxon>
        <taxon>Betaproteobacteria</taxon>
        <taxon>Burkholderiales</taxon>
        <taxon>Alcaligenaceae</taxon>
        <taxon>Bordetella</taxon>
    </lineage>
</organism>
<evidence type="ECO:0000259" key="2">
    <source>
        <dbReference type="Pfam" id="PF11740"/>
    </source>
</evidence>
<reference evidence="3 4" key="1">
    <citation type="submission" date="2017-05" db="EMBL/GenBank/DDBJ databases">
        <title>Complete and WGS of Bordetella genogroups.</title>
        <authorList>
            <person name="Spilker T."/>
            <person name="LiPuma J."/>
        </authorList>
    </citation>
    <scope>NUCLEOTIDE SEQUENCE [LARGE SCALE GENOMIC DNA]</scope>
    <source>
        <strain evidence="3 4">AU17164</strain>
    </source>
</reference>
<dbReference type="AlphaFoldDB" id="A0A1W6YZY4"/>
<dbReference type="RefSeq" id="WP_086072379.1">
    <property type="nucleotide sequence ID" value="NZ_CP021109.1"/>
</dbReference>
<feature type="region of interest" description="Disordered" evidence="1">
    <location>
        <begin position="166"/>
        <end position="195"/>
    </location>
</feature>
<keyword evidence="4" id="KW-1185">Reference proteome</keyword>
<dbReference type="EMBL" id="CP021109">
    <property type="protein sequence ID" value="ARP86650.1"/>
    <property type="molecule type" value="Genomic_DNA"/>
</dbReference>
<proteinExistence type="predicted"/>
<dbReference type="Proteomes" id="UP000194139">
    <property type="component" value="Chromosome"/>
</dbReference>
<dbReference type="Pfam" id="PF11740">
    <property type="entry name" value="KfrA_N"/>
    <property type="match status" value="1"/>
</dbReference>
<gene>
    <name evidence="3" type="ORF">CAL13_10845</name>
</gene>
<dbReference type="InterPro" id="IPR021104">
    <property type="entry name" value="KfrA_DNA-bd_N"/>
</dbReference>
<name>A0A1W6YZY4_9BORD</name>
<protein>
    <recommendedName>
        <fullName evidence="2">KfrA N-terminal DNA-binding domain-containing protein</fullName>
    </recommendedName>
</protein>
<evidence type="ECO:0000313" key="4">
    <source>
        <dbReference type="Proteomes" id="UP000194139"/>
    </source>
</evidence>
<accession>A0A1W6YZY4</accession>
<feature type="compositionally biased region" description="Basic and acidic residues" evidence="1">
    <location>
        <begin position="185"/>
        <end position="195"/>
    </location>
</feature>
<evidence type="ECO:0000256" key="1">
    <source>
        <dbReference type="SAM" id="MobiDB-lite"/>
    </source>
</evidence>